<dbReference type="EMBL" id="BACD03000008">
    <property type="protein sequence ID" value="GAO47293.1"/>
    <property type="molecule type" value="Genomic_DNA"/>
</dbReference>
<dbReference type="AlphaFoldDB" id="A0A0E9NBV6"/>
<comment type="caution">
    <text evidence="1">The sequence shown here is derived from an EMBL/GenBank/DDBJ whole genome shotgun (WGS) entry which is preliminary data.</text>
</comment>
<keyword evidence="2" id="KW-1185">Reference proteome</keyword>
<reference evidence="1 2" key="2">
    <citation type="journal article" date="2014" name="J. Gen. Appl. Microbiol.">
        <title>The early diverging ascomycetous budding yeast Saitoella complicata has three histone deacetylases belonging to the Clr6, Hos2, and Rpd3 lineages.</title>
        <authorList>
            <person name="Nishida H."/>
            <person name="Matsumoto T."/>
            <person name="Kondo S."/>
            <person name="Hamamoto M."/>
            <person name="Yoshikawa H."/>
        </authorList>
    </citation>
    <scope>NUCLEOTIDE SEQUENCE [LARGE SCALE GENOMIC DNA]</scope>
    <source>
        <strain evidence="1 2">NRRL Y-17804</strain>
    </source>
</reference>
<gene>
    <name evidence="1" type="ORF">G7K_1502-t1</name>
</gene>
<name>A0A0E9NBV6_SAICN</name>
<sequence length="181" mass="20004">MGQTIGLSSDISSFPRDKPPRIRLSFSTPAYLGKVIPNLSIDHTIDDAIANVYMCLQVDCNCVKRGMLKGAKSTDEREGPYGLNLSYSLNPHICRGHVPLTRTQTTNTISPTHPHHLPESNHHKLHLISLSFDVLARTSQPHIFGPPSESGNVTANKSSWFVVMRSVRFGPYDQAHHLSPA</sequence>
<protein>
    <submittedName>
        <fullName evidence="1">Uncharacterized protein</fullName>
    </submittedName>
</protein>
<proteinExistence type="predicted"/>
<reference evidence="1 2" key="3">
    <citation type="journal article" date="2015" name="Genome Announc.">
        <title>Draft Genome Sequence of the Archiascomycetous Yeast Saitoella complicata.</title>
        <authorList>
            <person name="Yamauchi K."/>
            <person name="Kondo S."/>
            <person name="Hamamoto M."/>
            <person name="Takahashi Y."/>
            <person name="Ogura Y."/>
            <person name="Hayashi T."/>
            <person name="Nishida H."/>
        </authorList>
    </citation>
    <scope>NUCLEOTIDE SEQUENCE [LARGE SCALE GENOMIC DNA]</scope>
    <source>
        <strain evidence="1 2">NRRL Y-17804</strain>
    </source>
</reference>
<organism evidence="1 2">
    <name type="scientific">Saitoella complicata (strain BCRC 22490 / CBS 7301 / JCM 7358 / NBRC 10748 / NRRL Y-17804)</name>
    <dbReference type="NCBI Taxonomy" id="698492"/>
    <lineage>
        <taxon>Eukaryota</taxon>
        <taxon>Fungi</taxon>
        <taxon>Dikarya</taxon>
        <taxon>Ascomycota</taxon>
        <taxon>Taphrinomycotina</taxon>
        <taxon>Taphrinomycotina incertae sedis</taxon>
        <taxon>Saitoella</taxon>
    </lineage>
</organism>
<evidence type="ECO:0000313" key="2">
    <source>
        <dbReference type="Proteomes" id="UP000033140"/>
    </source>
</evidence>
<evidence type="ECO:0000313" key="1">
    <source>
        <dbReference type="EMBL" id="GAO47293.1"/>
    </source>
</evidence>
<reference evidence="1 2" key="1">
    <citation type="journal article" date="2011" name="J. Gen. Appl. Microbiol.">
        <title>Draft genome sequencing of the enigmatic yeast Saitoella complicata.</title>
        <authorList>
            <person name="Nishida H."/>
            <person name="Hamamoto M."/>
            <person name="Sugiyama J."/>
        </authorList>
    </citation>
    <scope>NUCLEOTIDE SEQUENCE [LARGE SCALE GENOMIC DNA]</scope>
    <source>
        <strain evidence="1 2">NRRL Y-17804</strain>
    </source>
</reference>
<accession>A0A0E9NBV6</accession>
<dbReference type="Proteomes" id="UP000033140">
    <property type="component" value="Unassembled WGS sequence"/>
</dbReference>